<organism evidence="2">
    <name type="scientific">marine sediment metagenome</name>
    <dbReference type="NCBI Taxonomy" id="412755"/>
    <lineage>
        <taxon>unclassified sequences</taxon>
        <taxon>metagenomes</taxon>
        <taxon>ecological metagenomes</taxon>
    </lineage>
</organism>
<dbReference type="PANTHER" id="PTHR34047">
    <property type="entry name" value="NUCLEAR INTRON MATURASE 1, MITOCHONDRIAL-RELATED"/>
    <property type="match status" value="1"/>
</dbReference>
<gene>
    <name evidence="2" type="ORF">S12H4_10228</name>
</gene>
<feature type="domain" description="Reverse transcriptase" evidence="1">
    <location>
        <begin position="1"/>
        <end position="82"/>
    </location>
</feature>
<dbReference type="PANTHER" id="PTHR34047:SF8">
    <property type="entry name" value="PROTEIN YKFC"/>
    <property type="match status" value="1"/>
</dbReference>
<proteinExistence type="predicted"/>
<name>X1RFJ6_9ZZZZ</name>
<dbReference type="EMBL" id="BARW01004330">
    <property type="protein sequence ID" value="GAI61925.1"/>
    <property type="molecule type" value="Genomic_DNA"/>
</dbReference>
<dbReference type="InterPro" id="IPR000477">
    <property type="entry name" value="RT_dom"/>
</dbReference>
<sequence>MKMLEQRINDRAFLGLIRKWLKAGILEEDGRVVYPVTGTPQGGVVSAVLANIYLHYALDLWFEKVVKPRCNGDVMLMRFADD</sequence>
<protein>
    <recommendedName>
        <fullName evidence="1">Reverse transcriptase domain-containing protein</fullName>
    </recommendedName>
</protein>
<accession>X1RFJ6</accession>
<dbReference type="Pfam" id="PF00078">
    <property type="entry name" value="RVT_1"/>
    <property type="match status" value="1"/>
</dbReference>
<dbReference type="SUPFAM" id="SSF56672">
    <property type="entry name" value="DNA/RNA polymerases"/>
    <property type="match status" value="1"/>
</dbReference>
<dbReference type="AlphaFoldDB" id="X1RFJ6"/>
<dbReference type="InterPro" id="IPR051083">
    <property type="entry name" value="GrpII_Intron_Splice-Mob/Def"/>
</dbReference>
<reference evidence="2" key="1">
    <citation type="journal article" date="2014" name="Front. Microbiol.">
        <title>High frequency of phylogenetically diverse reductive dehalogenase-homologous genes in deep subseafloor sedimentary metagenomes.</title>
        <authorList>
            <person name="Kawai M."/>
            <person name="Futagami T."/>
            <person name="Toyoda A."/>
            <person name="Takaki Y."/>
            <person name="Nishi S."/>
            <person name="Hori S."/>
            <person name="Arai W."/>
            <person name="Tsubouchi T."/>
            <person name="Morono Y."/>
            <person name="Uchiyama I."/>
            <person name="Ito T."/>
            <person name="Fujiyama A."/>
            <person name="Inagaki F."/>
            <person name="Takami H."/>
        </authorList>
    </citation>
    <scope>NUCLEOTIDE SEQUENCE</scope>
    <source>
        <strain evidence="2">Expedition CK06-06</strain>
    </source>
</reference>
<dbReference type="InterPro" id="IPR043502">
    <property type="entry name" value="DNA/RNA_pol_sf"/>
</dbReference>
<comment type="caution">
    <text evidence="2">The sequence shown here is derived from an EMBL/GenBank/DDBJ whole genome shotgun (WGS) entry which is preliminary data.</text>
</comment>
<feature type="non-terminal residue" evidence="2">
    <location>
        <position position="82"/>
    </location>
</feature>
<evidence type="ECO:0000259" key="1">
    <source>
        <dbReference type="PROSITE" id="PS50878"/>
    </source>
</evidence>
<dbReference type="PROSITE" id="PS50878">
    <property type="entry name" value="RT_POL"/>
    <property type="match status" value="1"/>
</dbReference>
<evidence type="ECO:0000313" key="2">
    <source>
        <dbReference type="EMBL" id="GAI61925.1"/>
    </source>
</evidence>